<dbReference type="PANTHER" id="PTHR43130">
    <property type="entry name" value="ARAC-FAMILY TRANSCRIPTIONAL REGULATOR"/>
    <property type="match status" value="1"/>
</dbReference>
<evidence type="ECO:0000256" key="2">
    <source>
        <dbReference type="ARBA" id="ARBA00023125"/>
    </source>
</evidence>
<dbReference type="SUPFAM" id="SSF52317">
    <property type="entry name" value="Class I glutamine amidotransferase-like"/>
    <property type="match status" value="1"/>
</dbReference>
<protein>
    <submittedName>
        <fullName evidence="5">Helix-turn-helix domain-containing protein</fullName>
    </submittedName>
</protein>
<dbReference type="EMBL" id="CP109495">
    <property type="protein sequence ID" value="WUX57150.1"/>
    <property type="molecule type" value="Genomic_DNA"/>
</dbReference>
<dbReference type="Gene3D" id="3.40.50.880">
    <property type="match status" value="1"/>
</dbReference>
<dbReference type="InterPro" id="IPR052158">
    <property type="entry name" value="INH-QAR"/>
</dbReference>
<dbReference type="Gene3D" id="1.10.10.60">
    <property type="entry name" value="Homeodomain-like"/>
    <property type="match status" value="1"/>
</dbReference>
<dbReference type="PANTHER" id="PTHR43130:SF3">
    <property type="entry name" value="HTH-TYPE TRANSCRIPTIONAL REGULATOR RV1931C"/>
    <property type="match status" value="1"/>
</dbReference>
<dbReference type="InterPro" id="IPR018060">
    <property type="entry name" value="HTH_AraC"/>
</dbReference>
<dbReference type="Pfam" id="PF01965">
    <property type="entry name" value="DJ-1_PfpI"/>
    <property type="match status" value="1"/>
</dbReference>
<dbReference type="Proteomes" id="UP001432209">
    <property type="component" value="Chromosome"/>
</dbReference>
<reference evidence="5" key="1">
    <citation type="submission" date="2022-10" db="EMBL/GenBank/DDBJ databases">
        <title>The complete genomes of actinobacterial strains from the NBC collection.</title>
        <authorList>
            <person name="Joergensen T.S."/>
            <person name="Alvarez Arevalo M."/>
            <person name="Sterndorff E.B."/>
            <person name="Faurdal D."/>
            <person name="Vuksanovic O."/>
            <person name="Mourched A.-S."/>
            <person name="Charusanti P."/>
            <person name="Shaw S."/>
            <person name="Blin K."/>
            <person name="Weber T."/>
        </authorList>
    </citation>
    <scope>NUCLEOTIDE SEQUENCE</scope>
    <source>
        <strain evidence="5">NBC_01432</strain>
    </source>
</reference>
<proteinExistence type="predicted"/>
<dbReference type="InterPro" id="IPR029062">
    <property type="entry name" value="Class_I_gatase-like"/>
</dbReference>
<evidence type="ECO:0000256" key="3">
    <source>
        <dbReference type="ARBA" id="ARBA00023163"/>
    </source>
</evidence>
<dbReference type="InterPro" id="IPR002818">
    <property type="entry name" value="DJ-1/PfpI"/>
</dbReference>
<evidence type="ECO:0000256" key="1">
    <source>
        <dbReference type="ARBA" id="ARBA00023015"/>
    </source>
</evidence>
<evidence type="ECO:0000313" key="6">
    <source>
        <dbReference type="Proteomes" id="UP001432209"/>
    </source>
</evidence>
<dbReference type="CDD" id="cd03137">
    <property type="entry name" value="GATase1_AraC_1"/>
    <property type="match status" value="1"/>
</dbReference>
<keyword evidence="6" id="KW-1185">Reference proteome</keyword>
<keyword evidence="3" id="KW-0804">Transcription</keyword>
<dbReference type="InterPro" id="IPR009057">
    <property type="entry name" value="Homeodomain-like_sf"/>
</dbReference>
<sequence>MTSPARPDTAVRSVAVLALNGVVTFDLGVPLLVFGALPDRYRITVCAPEPGPVPTLDGFSLSVERGLEELDRFNTLVVPGYDLDRPLPTAALLALRRAHAAGVRMVSICSGVFALAEAGLLNGLTVTTHWRAADHLARGYPDVTVAPDVLYLDHGQILTSAGASAGIDLCLHVVRRDHGVAAANAAARLAVAAPHRVGGQSQYIKRSIPPTSGQSLARTRDWALRHLSEELPVRRLAKHAGLSERTFARRFVEEAGVSPTQWLLTARVDLAKHLLESCDYSIDEVARRTGLGTAANLRARFRKATAISPTAYRQTFSR</sequence>
<evidence type="ECO:0000313" key="5">
    <source>
        <dbReference type="EMBL" id="WUX57150.1"/>
    </source>
</evidence>
<keyword evidence="2" id="KW-0238">DNA-binding</keyword>
<dbReference type="PROSITE" id="PS01124">
    <property type="entry name" value="HTH_ARAC_FAMILY_2"/>
    <property type="match status" value="1"/>
</dbReference>
<dbReference type="SMART" id="SM00342">
    <property type="entry name" value="HTH_ARAC"/>
    <property type="match status" value="1"/>
</dbReference>
<accession>A0ABZ2AEL3</accession>
<dbReference type="SUPFAM" id="SSF46689">
    <property type="entry name" value="Homeodomain-like"/>
    <property type="match status" value="2"/>
</dbReference>
<gene>
    <name evidence="5" type="ORF">OG442_01365</name>
</gene>
<keyword evidence="1" id="KW-0805">Transcription regulation</keyword>
<name>A0ABZ2AEL3_STRNV</name>
<dbReference type="GeneID" id="91346892"/>
<feature type="domain" description="HTH araC/xylS-type" evidence="4">
    <location>
        <begin position="217"/>
        <end position="315"/>
    </location>
</feature>
<organism evidence="5 6">
    <name type="scientific">Streptomyces niveus</name>
    <name type="common">Streptomyces spheroides</name>
    <dbReference type="NCBI Taxonomy" id="193462"/>
    <lineage>
        <taxon>Bacteria</taxon>
        <taxon>Bacillati</taxon>
        <taxon>Actinomycetota</taxon>
        <taxon>Actinomycetes</taxon>
        <taxon>Kitasatosporales</taxon>
        <taxon>Streptomycetaceae</taxon>
        <taxon>Streptomyces</taxon>
    </lineage>
</organism>
<dbReference type="Pfam" id="PF12833">
    <property type="entry name" value="HTH_18"/>
    <property type="match status" value="1"/>
</dbReference>
<dbReference type="InterPro" id="IPR018062">
    <property type="entry name" value="HTH_AraC-typ_CS"/>
</dbReference>
<dbReference type="RefSeq" id="WP_329082275.1">
    <property type="nucleotide sequence ID" value="NZ_CP108849.2"/>
</dbReference>
<evidence type="ECO:0000259" key="4">
    <source>
        <dbReference type="PROSITE" id="PS01124"/>
    </source>
</evidence>
<dbReference type="PROSITE" id="PS00041">
    <property type="entry name" value="HTH_ARAC_FAMILY_1"/>
    <property type="match status" value="1"/>
</dbReference>